<evidence type="ECO:0000313" key="4">
    <source>
        <dbReference type="RefSeq" id="XP_019632597.1"/>
    </source>
</evidence>
<dbReference type="GeneID" id="109476142"/>
<evidence type="ECO:0000313" key="3">
    <source>
        <dbReference type="Proteomes" id="UP000515135"/>
    </source>
</evidence>
<name>A0A6P4ZNJ0_BRABE</name>
<dbReference type="AlphaFoldDB" id="A0A6P4ZNJ0"/>
<reference evidence="4" key="1">
    <citation type="submission" date="2025-08" db="UniProtKB">
        <authorList>
            <consortium name="RefSeq"/>
        </authorList>
    </citation>
    <scope>IDENTIFICATION</scope>
    <source>
        <tissue evidence="4">Gonad</tissue>
    </source>
</reference>
<keyword evidence="3" id="KW-1185">Reference proteome</keyword>
<gene>
    <name evidence="4" type="primary">LOC109476142</name>
</gene>
<dbReference type="PANTHER" id="PTHR35253">
    <property type="entry name" value="COILED-COIL DOMAIN-CONTAINING PROTEIN 152"/>
    <property type="match status" value="1"/>
</dbReference>
<dbReference type="InterPro" id="IPR038827">
    <property type="entry name" value="CCDC152"/>
</dbReference>
<keyword evidence="1" id="KW-0175">Coiled coil</keyword>
<protein>
    <submittedName>
        <fullName evidence="4">Nucleoporin GLE1-like</fullName>
    </submittedName>
</protein>
<sequence>MVSPCGLKQVDLDELAQNFTAWQKRSVCYKVLLTSYKAQWLKDVIWKEHSKELSESSRILQSVKEKHKEQLKQLKDNAAKLKREEGALLQQSIQQKNSELQQLQKQLEDTEREKHSQIVQLKMAYDSKLLKLQKQTATLQQQQRGPSSANHEIFRQKLQALKNQSEQEKSALKRTIGELQQKLNAAQHSHGTKRRKL</sequence>
<evidence type="ECO:0000256" key="1">
    <source>
        <dbReference type="SAM" id="Coils"/>
    </source>
</evidence>
<feature type="region of interest" description="Disordered" evidence="2">
    <location>
        <begin position="162"/>
        <end position="197"/>
    </location>
</feature>
<evidence type="ECO:0000256" key="2">
    <source>
        <dbReference type="SAM" id="MobiDB-lite"/>
    </source>
</evidence>
<dbReference type="RefSeq" id="XP_019632597.1">
    <property type="nucleotide sequence ID" value="XM_019777038.1"/>
</dbReference>
<organism evidence="3 4">
    <name type="scientific">Branchiostoma belcheri</name>
    <name type="common">Amphioxus</name>
    <dbReference type="NCBI Taxonomy" id="7741"/>
    <lineage>
        <taxon>Eukaryota</taxon>
        <taxon>Metazoa</taxon>
        <taxon>Chordata</taxon>
        <taxon>Cephalochordata</taxon>
        <taxon>Leptocardii</taxon>
        <taxon>Amphioxiformes</taxon>
        <taxon>Branchiostomatidae</taxon>
        <taxon>Branchiostoma</taxon>
    </lineage>
</organism>
<dbReference type="OrthoDB" id="10053382at2759"/>
<dbReference type="Proteomes" id="UP000515135">
    <property type="component" value="Unplaced"/>
</dbReference>
<dbReference type="PANTHER" id="PTHR35253:SF1">
    <property type="entry name" value="COILED-COIL DOMAIN-CONTAINING PROTEIN 152"/>
    <property type="match status" value="1"/>
</dbReference>
<feature type="coiled-coil region" evidence="1">
    <location>
        <begin position="57"/>
        <end position="120"/>
    </location>
</feature>
<proteinExistence type="predicted"/>
<dbReference type="KEGG" id="bbel:109476142"/>
<accession>A0A6P4ZNJ0</accession>